<dbReference type="PANTHER" id="PTHR24198">
    <property type="entry name" value="ANKYRIN REPEAT AND PROTEIN KINASE DOMAIN-CONTAINING PROTEIN"/>
    <property type="match status" value="1"/>
</dbReference>
<dbReference type="Proteomes" id="UP001249851">
    <property type="component" value="Unassembled WGS sequence"/>
</dbReference>
<sequence length="326" mass="35875">MISTDDYSMGNINDAEVKIEQGPREAQLLFAAENGRVDKLRAILAQKDVNVDCANSSAVTALFLAAKEGHEECVRLLLDAGASVDGIGVVQNALTPLWVATYAGHKNCVHRLVLAGANLNTKFPETPLFIASREGRADCLKILIEAGSCVNVKNNRGQNPLHIACSEVHETCVELLANTDCDLDAMDQSGCTPLHHLCINAPDGHRSVKVLLQMGADVNISSKSWNHATSLHFCSQLGKLQNIRLLLNYGANMYIKDKCGLTARDRAKKHPECEEVLLKHEERPPRLLQLCCWTLREVLGTKGLERVHELPIPNNLQKFLVQQCFS</sequence>
<keyword evidence="2 3" id="KW-0040">ANK repeat</keyword>
<dbReference type="PROSITE" id="PS50225">
    <property type="entry name" value="SOCS"/>
    <property type="match status" value="1"/>
</dbReference>
<feature type="repeat" description="ANK" evidence="3">
    <location>
        <begin position="226"/>
        <end position="258"/>
    </location>
</feature>
<reference evidence="5" key="2">
    <citation type="journal article" date="2023" name="Science">
        <title>Genomic signatures of disease resistance in endangered staghorn corals.</title>
        <authorList>
            <person name="Vollmer S.V."/>
            <person name="Selwyn J.D."/>
            <person name="Despard B.A."/>
            <person name="Roesel C.L."/>
        </authorList>
    </citation>
    <scope>NUCLEOTIDE SEQUENCE</scope>
    <source>
        <strain evidence="5">K2</strain>
    </source>
</reference>
<feature type="repeat" description="ANK" evidence="3">
    <location>
        <begin position="92"/>
        <end position="124"/>
    </location>
</feature>
<dbReference type="PANTHER" id="PTHR24198:SF165">
    <property type="entry name" value="ANKYRIN REPEAT-CONTAINING PROTEIN-RELATED"/>
    <property type="match status" value="1"/>
</dbReference>
<proteinExistence type="predicted"/>
<dbReference type="PRINTS" id="PR01415">
    <property type="entry name" value="ANKYRIN"/>
</dbReference>
<dbReference type="SMART" id="SM00969">
    <property type="entry name" value="SOCS_box"/>
    <property type="match status" value="1"/>
</dbReference>
<dbReference type="SMART" id="SM00248">
    <property type="entry name" value="ANK"/>
    <property type="match status" value="7"/>
</dbReference>
<keyword evidence="6" id="KW-1185">Reference proteome</keyword>
<feature type="repeat" description="ANK" evidence="3">
    <location>
        <begin position="123"/>
        <end position="155"/>
    </location>
</feature>
<comment type="caution">
    <text evidence="5">The sequence shown here is derived from an EMBL/GenBank/DDBJ whole genome shotgun (WGS) entry which is preliminary data.</text>
</comment>
<dbReference type="Pfam" id="PF00023">
    <property type="entry name" value="Ank"/>
    <property type="match status" value="1"/>
</dbReference>
<organism evidence="5 6">
    <name type="scientific">Acropora cervicornis</name>
    <name type="common">Staghorn coral</name>
    <dbReference type="NCBI Taxonomy" id="6130"/>
    <lineage>
        <taxon>Eukaryota</taxon>
        <taxon>Metazoa</taxon>
        <taxon>Cnidaria</taxon>
        <taxon>Anthozoa</taxon>
        <taxon>Hexacorallia</taxon>
        <taxon>Scleractinia</taxon>
        <taxon>Astrocoeniina</taxon>
        <taxon>Acroporidae</taxon>
        <taxon>Acropora</taxon>
    </lineage>
</organism>
<dbReference type="SUPFAM" id="SSF48403">
    <property type="entry name" value="Ankyrin repeat"/>
    <property type="match status" value="1"/>
</dbReference>
<feature type="repeat" description="ANK" evidence="3">
    <location>
        <begin position="57"/>
        <end position="85"/>
    </location>
</feature>
<dbReference type="AlphaFoldDB" id="A0AAD9R301"/>
<dbReference type="InterPro" id="IPR001496">
    <property type="entry name" value="SOCS_box"/>
</dbReference>
<dbReference type="Gene3D" id="1.25.40.20">
    <property type="entry name" value="Ankyrin repeat-containing domain"/>
    <property type="match status" value="3"/>
</dbReference>
<dbReference type="InterPro" id="IPR036770">
    <property type="entry name" value="Ankyrin_rpt-contain_sf"/>
</dbReference>
<gene>
    <name evidence="5" type="ORF">P5673_003309</name>
</gene>
<dbReference type="CDD" id="cd03716">
    <property type="entry name" value="SOCS_ASB_like"/>
    <property type="match status" value="1"/>
</dbReference>
<feature type="domain" description="SOCS box" evidence="4">
    <location>
        <begin position="278"/>
        <end position="326"/>
    </location>
</feature>
<evidence type="ECO:0000256" key="1">
    <source>
        <dbReference type="ARBA" id="ARBA00022737"/>
    </source>
</evidence>
<feature type="repeat" description="ANK" evidence="3">
    <location>
        <begin position="189"/>
        <end position="223"/>
    </location>
</feature>
<dbReference type="Pfam" id="PF12796">
    <property type="entry name" value="Ank_2"/>
    <property type="match status" value="2"/>
</dbReference>
<evidence type="ECO:0000256" key="3">
    <source>
        <dbReference type="PROSITE-ProRule" id="PRU00023"/>
    </source>
</evidence>
<protein>
    <submittedName>
        <fullName evidence="5">Ankyrin repeat and SOCS box protein 13</fullName>
    </submittedName>
</protein>
<dbReference type="InterPro" id="IPR002110">
    <property type="entry name" value="Ankyrin_rpt"/>
</dbReference>
<dbReference type="Gene3D" id="1.10.750.20">
    <property type="entry name" value="SOCS box"/>
    <property type="match status" value="1"/>
</dbReference>
<dbReference type="PROSITE" id="PS50088">
    <property type="entry name" value="ANK_REPEAT"/>
    <property type="match status" value="6"/>
</dbReference>
<evidence type="ECO:0000313" key="5">
    <source>
        <dbReference type="EMBL" id="KAK2571898.1"/>
    </source>
</evidence>
<dbReference type="PROSITE" id="PS50297">
    <property type="entry name" value="ANK_REP_REGION"/>
    <property type="match status" value="5"/>
</dbReference>
<name>A0AAD9R301_ACRCE</name>
<feature type="repeat" description="ANK" evidence="3">
    <location>
        <begin position="156"/>
        <end position="188"/>
    </location>
</feature>
<evidence type="ECO:0000256" key="2">
    <source>
        <dbReference type="ARBA" id="ARBA00023043"/>
    </source>
</evidence>
<reference evidence="5" key="1">
    <citation type="journal article" date="2023" name="G3 (Bethesda)">
        <title>Whole genome assembly and annotation of the endangered Caribbean coral Acropora cervicornis.</title>
        <authorList>
            <person name="Selwyn J.D."/>
            <person name="Vollmer S.V."/>
        </authorList>
    </citation>
    <scope>NUCLEOTIDE SEQUENCE</scope>
    <source>
        <strain evidence="5">K2</strain>
    </source>
</reference>
<keyword evidence="1" id="KW-0677">Repeat</keyword>
<dbReference type="EMBL" id="JARQWQ010000005">
    <property type="protein sequence ID" value="KAK2571898.1"/>
    <property type="molecule type" value="Genomic_DNA"/>
</dbReference>
<evidence type="ECO:0000313" key="6">
    <source>
        <dbReference type="Proteomes" id="UP001249851"/>
    </source>
</evidence>
<evidence type="ECO:0000259" key="4">
    <source>
        <dbReference type="PROSITE" id="PS50225"/>
    </source>
</evidence>
<dbReference type="Pfam" id="PF07525">
    <property type="entry name" value="SOCS_box"/>
    <property type="match status" value="1"/>
</dbReference>
<accession>A0AAD9R301</accession>